<dbReference type="Proteomes" id="UP000267145">
    <property type="component" value="Unassembled WGS sequence"/>
</dbReference>
<keyword evidence="2 6" id="KW-0645">Protease</keyword>
<feature type="domain" description="Inhibitor I9" evidence="10">
    <location>
        <begin position="44"/>
        <end position="122"/>
    </location>
</feature>
<dbReference type="InterPro" id="IPR050131">
    <property type="entry name" value="Peptidase_S8_subtilisin-like"/>
</dbReference>
<dbReference type="Gene3D" id="3.40.50.200">
    <property type="entry name" value="Peptidase S8/S53 domain"/>
    <property type="match status" value="1"/>
</dbReference>
<evidence type="ECO:0000313" key="12">
    <source>
        <dbReference type="Proteomes" id="UP000267145"/>
    </source>
</evidence>
<evidence type="ECO:0000256" key="6">
    <source>
        <dbReference type="PROSITE-ProRule" id="PRU01240"/>
    </source>
</evidence>
<evidence type="ECO:0000256" key="7">
    <source>
        <dbReference type="RuleBase" id="RU003355"/>
    </source>
</evidence>
<dbReference type="RefSeq" id="XP_028491178.1">
    <property type="nucleotide sequence ID" value="XM_028636761.1"/>
</dbReference>
<dbReference type="EMBL" id="RBVV01000162">
    <property type="protein sequence ID" value="RNJ53020.1"/>
    <property type="molecule type" value="Genomic_DNA"/>
</dbReference>
<accession>A0A3M9Y1K9</accession>
<feature type="chain" id="PRO_5018086852" evidence="8">
    <location>
        <begin position="22"/>
        <end position="406"/>
    </location>
</feature>
<keyword evidence="4 6" id="KW-0378">Hydrolase</keyword>
<keyword evidence="12" id="KW-1185">Reference proteome</keyword>
<dbReference type="InterPro" id="IPR022398">
    <property type="entry name" value="Peptidase_S8_His-AS"/>
</dbReference>
<comment type="similarity">
    <text evidence="1 6 7">Belongs to the peptidase S8 family.</text>
</comment>
<dbReference type="AlphaFoldDB" id="A0A3M9Y1K9"/>
<dbReference type="PROSITE" id="PS51892">
    <property type="entry name" value="SUBTILASE"/>
    <property type="match status" value="1"/>
</dbReference>
<feature type="active site" description="Charge relay system" evidence="6">
    <location>
        <position position="164"/>
    </location>
</feature>
<evidence type="ECO:0000256" key="8">
    <source>
        <dbReference type="SAM" id="SignalP"/>
    </source>
</evidence>
<evidence type="ECO:0000259" key="10">
    <source>
        <dbReference type="Pfam" id="PF05922"/>
    </source>
</evidence>
<dbReference type="GO" id="GO:0005576">
    <property type="term" value="C:extracellular region"/>
    <property type="evidence" value="ECO:0007669"/>
    <property type="project" value="UniProtKB-ARBA"/>
</dbReference>
<dbReference type="PRINTS" id="PR00723">
    <property type="entry name" value="SUBTILISIN"/>
</dbReference>
<dbReference type="GeneID" id="39606247"/>
<dbReference type="PANTHER" id="PTHR43806">
    <property type="entry name" value="PEPTIDASE S8"/>
    <property type="match status" value="1"/>
</dbReference>
<dbReference type="GO" id="GO:0004252">
    <property type="term" value="F:serine-type endopeptidase activity"/>
    <property type="evidence" value="ECO:0007669"/>
    <property type="project" value="UniProtKB-UniRule"/>
</dbReference>
<dbReference type="FunFam" id="3.40.50.200:FF:000007">
    <property type="entry name" value="Subtilisin-like serine protease"/>
    <property type="match status" value="1"/>
</dbReference>
<dbReference type="GO" id="GO:0006508">
    <property type="term" value="P:proteolysis"/>
    <property type="evidence" value="ECO:0007669"/>
    <property type="project" value="UniProtKB-KW"/>
</dbReference>
<gene>
    <name evidence="11" type="primary">ALP1_1</name>
    <name evidence="11" type="ORF">D7B24_002558</name>
</gene>
<feature type="active site" description="Charge relay system" evidence="6">
    <location>
        <position position="195"/>
    </location>
</feature>
<sequence>MVNNFQRLSVLVAALLPVGLAAPVQSEERDAESFGVVGASAKDSYIITLKDDLEARDVESHLDWLNEVQARALNKRDFPGVKKHYDIGAYHGYSGKFDEETLEAIKASPEVAAVEKDQIWTLFAVTSQSGAPYGLGSLSSRTGASTTYRYDDSAGQGTYAYVVDSGVQVGHSQFGGRATLGSNPAGGAHTDTSGHGTHVAGTIGGSTYGVAKRTNIISVKVFVGNSASTSVILSGFNWAANDIRTKARTTTSVVNLSLGGGFSSAFNNAINAASAQGVVSVIAAGNENQNVANVSPASAASAIAVGAVDSAWAIASYSNWGAGVTIFAPGSNVLSAWIGSNTATRSISGTSMASPHVAGLVVYLQRLEGLASPAAAKARLIALATTGRVTGNLRGSPNRLAYNGVA</sequence>
<name>A0A3M9Y1K9_9PEZI</name>
<dbReference type="InterPro" id="IPR015500">
    <property type="entry name" value="Peptidase_S8_subtilisin-rel"/>
</dbReference>
<dbReference type="CDD" id="cd04077">
    <property type="entry name" value="Peptidases_S8_PCSK9_ProteinaseK_like"/>
    <property type="match status" value="1"/>
</dbReference>
<evidence type="ECO:0000256" key="4">
    <source>
        <dbReference type="ARBA" id="ARBA00022801"/>
    </source>
</evidence>
<evidence type="ECO:0000256" key="1">
    <source>
        <dbReference type="ARBA" id="ARBA00011073"/>
    </source>
</evidence>
<evidence type="ECO:0000256" key="5">
    <source>
        <dbReference type="ARBA" id="ARBA00022825"/>
    </source>
</evidence>
<evidence type="ECO:0000256" key="3">
    <source>
        <dbReference type="ARBA" id="ARBA00022729"/>
    </source>
</evidence>
<dbReference type="InterPro" id="IPR034193">
    <property type="entry name" value="PCSK9_ProteinaseK-like"/>
</dbReference>
<comment type="caution">
    <text evidence="11">The sequence shown here is derived from an EMBL/GenBank/DDBJ whole genome shotgun (WGS) entry which is preliminary data.</text>
</comment>
<feature type="signal peptide" evidence="8">
    <location>
        <begin position="1"/>
        <end position="21"/>
    </location>
</feature>
<dbReference type="Gene3D" id="3.30.70.80">
    <property type="entry name" value="Peptidase S8 propeptide/proteinase inhibitor I9"/>
    <property type="match status" value="1"/>
</dbReference>
<dbReference type="PROSITE" id="PS00136">
    <property type="entry name" value="SUBTILASE_ASP"/>
    <property type="match status" value="1"/>
</dbReference>
<organism evidence="11 12">
    <name type="scientific">Verticillium nonalfalfae</name>
    <dbReference type="NCBI Taxonomy" id="1051616"/>
    <lineage>
        <taxon>Eukaryota</taxon>
        <taxon>Fungi</taxon>
        <taxon>Dikarya</taxon>
        <taxon>Ascomycota</taxon>
        <taxon>Pezizomycotina</taxon>
        <taxon>Sordariomycetes</taxon>
        <taxon>Hypocreomycetidae</taxon>
        <taxon>Glomerellales</taxon>
        <taxon>Plectosphaerellaceae</taxon>
        <taxon>Verticillium</taxon>
    </lineage>
</organism>
<dbReference type="InterPro" id="IPR036852">
    <property type="entry name" value="Peptidase_S8/S53_dom_sf"/>
</dbReference>
<evidence type="ECO:0000259" key="9">
    <source>
        <dbReference type="Pfam" id="PF00082"/>
    </source>
</evidence>
<dbReference type="SUPFAM" id="SSF52743">
    <property type="entry name" value="Subtilisin-like"/>
    <property type="match status" value="1"/>
</dbReference>
<dbReference type="InterPro" id="IPR023827">
    <property type="entry name" value="Peptidase_S8_Asp-AS"/>
</dbReference>
<dbReference type="Pfam" id="PF00082">
    <property type="entry name" value="Peptidase_S8"/>
    <property type="match status" value="1"/>
</dbReference>
<dbReference type="SUPFAM" id="SSF54897">
    <property type="entry name" value="Protease propeptides/inhibitors"/>
    <property type="match status" value="1"/>
</dbReference>
<keyword evidence="3 8" id="KW-0732">Signal</keyword>
<evidence type="ECO:0000313" key="11">
    <source>
        <dbReference type="EMBL" id="RNJ53020.1"/>
    </source>
</evidence>
<dbReference type="STRING" id="1051616.A0A3M9Y1K9"/>
<dbReference type="InterPro" id="IPR037045">
    <property type="entry name" value="S8pro/Inhibitor_I9_sf"/>
</dbReference>
<protein>
    <submittedName>
        <fullName evidence="11">Basic amino-acid permease</fullName>
    </submittedName>
</protein>
<dbReference type="PROSITE" id="PS00138">
    <property type="entry name" value="SUBTILASE_SER"/>
    <property type="match status" value="1"/>
</dbReference>
<dbReference type="Pfam" id="PF05922">
    <property type="entry name" value="Inhibitor_I9"/>
    <property type="match status" value="1"/>
</dbReference>
<dbReference type="InterPro" id="IPR023828">
    <property type="entry name" value="Peptidase_S8_Ser-AS"/>
</dbReference>
<dbReference type="InterPro" id="IPR000209">
    <property type="entry name" value="Peptidase_S8/S53_dom"/>
</dbReference>
<reference evidence="11 12" key="1">
    <citation type="submission" date="2018-10" db="EMBL/GenBank/DDBJ databases">
        <title>Genome sequence of Verticillium nonalfalfae VnAa140.</title>
        <authorList>
            <person name="Stajich J.E."/>
            <person name="Kasson M.T."/>
        </authorList>
    </citation>
    <scope>NUCLEOTIDE SEQUENCE [LARGE SCALE GENOMIC DNA]</scope>
    <source>
        <strain evidence="11 12">VnAa140</strain>
    </source>
</reference>
<dbReference type="PROSITE" id="PS00137">
    <property type="entry name" value="SUBTILASE_HIS"/>
    <property type="match status" value="1"/>
</dbReference>
<feature type="domain" description="Peptidase S8/S53" evidence="9">
    <location>
        <begin position="156"/>
        <end position="389"/>
    </location>
</feature>
<evidence type="ECO:0000256" key="2">
    <source>
        <dbReference type="ARBA" id="ARBA00022670"/>
    </source>
</evidence>
<dbReference type="PANTHER" id="PTHR43806:SF58">
    <property type="entry name" value="ALKALINE PROTEASE 1-RELATED"/>
    <property type="match status" value="1"/>
</dbReference>
<proteinExistence type="inferred from homology"/>
<feature type="active site" description="Charge relay system" evidence="6">
    <location>
        <position position="351"/>
    </location>
</feature>
<keyword evidence="5 6" id="KW-0720">Serine protease</keyword>
<dbReference type="InterPro" id="IPR010259">
    <property type="entry name" value="S8pro/Inhibitor_I9"/>
</dbReference>